<comment type="caution">
    <text evidence="1">The sequence shown here is derived from an EMBL/GenBank/DDBJ whole genome shotgun (WGS) entry which is preliminary data.</text>
</comment>
<organism evidence="1 2">
    <name type="scientific">Pseudoalteromonas gelatinilytica</name>
    <dbReference type="NCBI Taxonomy" id="1703256"/>
    <lineage>
        <taxon>Bacteria</taxon>
        <taxon>Pseudomonadati</taxon>
        <taxon>Pseudomonadota</taxon>
        <taxon>Gammaproteobacteria</taxon>
        <taxon>Alteromonadales</taxon>
        <taxon>Pseudoalteromonadaceae</taxon>
        <taxon>Pseudoalteromonas</taxon>
    </lineage>
</organism>
<protein>
    <submittedName>
        <fullName evidence="1">Uncharacterized protein</fullName>
    </submittedName>
</protein>
<dbReference type="AlphaFoldDB" id="A0A3A3ELR5"/>
<name>A0A3A3ELR5_9GAMM</name>
<accession>A0A3A3ELR5</accession>
<sequence length="83" mass="9661">MFITCSIFLHNAPCANTALVYKNETLIHVSNVMNGEMLRLIDLKWVSSYDVLLWPKKKFNQQETFLKMMLLTLKKAKVEISII</sequence>
<reference evidence="1 2" key="1">
    <citation type="submission" date="2018-09" db="EMBL/GenBank/DDBJ databases">
        <title>Identification of marine bacteria producing industrial enzymes.</title>
        <authorList>
            <person name="Cheng T.H."/>
            <person name="Saidin J."/>
            <person name="Muhd D.D."/>
            <person name="Isa M.N.M."/>
            <person name="Bakar M.F.A."/>
            <person name="Ismail N."/>
        </authorList>
    </citation>
    <scope>NUCLEOTIDE SEQUENCE [LARGE SCALE GENOMIC DNA]</scope>
    <source>
        <strain evidence="1 2">MNAD 1.6</strain>
    </source>
</reference>
<proteinExistence type="predicted"/>
<evidence type="ECO:0000313" key="1">
    <source>
        <dbReference type="EMBL" id="RJF35489.1"/>
    </source>
</evidence>
<dbReference type="EMBL" id="QYSE01000002">
    <property type="protein sequence ID" value="RJF35489.1"/>
    <property type="molecule type" value="Genomic_DNA"/>
</dbReference>
<gene>
    <name evidence="1" type="ORF">D4741_10950</name>
</gene>
<evidence type="ECO:0000313" key="2">
    <source>
        <dbReference type="Proteomes" id="UP000265938"/>
    </source>
</evidence>
<dbReference type="Proteomes" id="UP000265938">
    <property type="component" value="Unassembled WGS sequence"/>
</dbReference>